<proteinExistence type="inferred from homology"/>
<keyword evidence="10" id="KW-1185">Reference proteome</keyword>
<feature type="transmembrane region" description="Helical" evidence="8">
    <location>
        <begin position="287"/>
        <end position="309"/>
    </location>
</feature>
<dbReference type="Gene3D" id="1.20.1250.20">
    <property type="entry name" value="MFS general substrate transporter like domains"/>
    <property type="match status" value="2"/>
</dbReference>
<dbReference type="AlphaFoldDB" id="A0A409Y5N1"/>
<reference evidence="9 10" key="1">
    <citation type="journal article" date="2018" name="Evol. Lett.">
        <title>Horizontal gene cluster transfer increased hallucinogenic mushroom diversity.</title>
        <authorList>
            <person name="Reynolds H.T."/>
            <person name="Vijayakumar V."/>
            <person name="Gluck-Thaler E."/>
            <person name="Korotkin H.B."/>
            <person name="Matheny P.B."/>
            <person name="Slot J.C."/>
        </authorList>
    </citation>
    <scope>NUCLEOTIDE SEQUENCE [LARGE SCALE GENOMIC DNA]</scope>
    <source>
        <strain evidence="9 10">SRW20</strain>
    </source>
</reference>
<evidence type="ECO:0000313" key="10">
    <source>
        <dbReference type="Proteomes" id="UP000284706"/>
    </source>
</evidence>
<feature type="transmembrane region" description="Helical" evidence="8">
    <location>
        <begin position="259"/>
        <end position="281"/>
    </location>
</feature>
<evidence type="ECO:0000256" key="5">
    <source>
        <dbReference type="ARBA" id="ARBA00022989"/>
    </source>
</evidence>
<feature type="transmembrane region" description="Helical" evidence="8">
    <location>
        <begin position="802"/>
        <end position="824"/>
    </location>
</feature>
<feature type="transmembrane region" description="Helical" evidence="8">
    <location>
        <begin position="716"/>
        <end position="733"/>
    </location>
</feature>
<evidence type="ECO:0008006" key="11">
    <source>
        <dbReference type="Google" id="ProtNLM"/>
    </source>
</evidence>
<feature type="compositionally biased region" description="Polar residues" evidence="7">
    <location>
        <begin position="574"/>
        <end position="593"/>
    </location>
</feature>
<feature type="transmembrane region" description="Helical" evidence="8">
    <location>
        <begin position="437"/>
        <end position="458"/>
    </location>
</feature>
<evidence type="ECO:0000256" key="2">
    <source>
        <dbReference type="ARBA" id="ARBA00008335"/>
    </source>
</evidence>
<sequence>MIATSTVCPYPPREESAVVDDLELTESATPSVPSTPIMVSPTETVVQLPDFPSKLISAQHYHAVDADQPLSPTETIMESRRFSVTSSSSDNLAPMLERLKWRLASGYFAYFLCGWGDGVTGTMLPYLMADYRVNFMTSSSLYAASTIGFMSGTFLVETIVNKLGCFDLNKNTWSWLPSTRLLSQASRKTGKGEVGCSPSQARLLALLFSSSLHAMFFVMMGTRAGFWVSFGAYIVAAFARSILTASLNQYFSIGPRGSIGYAFALWSFGGVVSPLVCQSAVDAGVPWPKFYLASLVLSATNVAFLVSTFRPTSTEFLRDRQDANARKALYDNEGRCDPEPKNFVEDTENTTVTKTGSSKNSANEKCLATALKLPYQWAICLFAVVYCGCETTTQSFMVSYLLGTRYAKPGTVGYVTSGFWGGITVGRCVWGHFTSRLILKLFVFSVIGLTMQILIWKVNSNIENSFSTSIIGMVYGPVFPACLTLATDILPEEVRMVSMALISASGSVGAALFPFIAGPPEPYNYAGMENGLLAVEDVSRVNSPPIAPLLHARISEYATTVMIARHRPSSLPTETCYSPFSSSPSTAVNSRAPSPTKEFIDDDEEASEVGQDRLKWRLASGFFALFVGGWADGVTGTVMPYLTAQFHLDSTLSSSLFAGTTCGYFAGTFIVEILMRRLGRLDLSCPGNYPLTFPFLSLFTKDSGGRNKMGHSESQARYLLLILASLTHASYFIMMGSRSGFPVMFLAYVLSAFSRALLTAPLNAYFSTGPKQALGYGLGSASLGSVVSPLVCQSIIACGVPWYRFYYGSLVLSGFNILFLCVAFKPTNNENSIEHDKALEEARQKKALLLNSGRSSPMNEEDAVPVMSKVSPNSGSGSRSVLRRVLSMPYQWAISFFILLYCGSETATQGFMVSFLLATRGANQKTIGYVTSGFWAGISIGRFIWGSIIPSLSFTQRKYAIHASM</sequence>
<feature type="transmembrane region" description="Helical" evidence="8">
    <location>
        <begin position="140"/>
        <end position="160"/>
    </location>
</feature>
<feature type="transmembrane region" description="Helical" evidence="8">
    <location>
        <begin position="226"/>
        <end position="247"/>
    </location>
</feature>
<feature type="transmembrane region" description="Helical" evidence="8">
    <location>
        <begin position="622"/>
        <end position="642"/>
    </location>
</feature>
<comment type="subcellular location">
    <subcellularLocation>
        <location evidence="1">Endomembrane system</location>
        <topology evidence="1">Multi-pass membrane protein</topology>
    </subcellularLocation>
</comment>
<evidence type="ECO:0000256" key="4">
    <source>
        <dbReference type="ARBA" id="ARBA00022692"/>
    </source>
</evidence>
<feature type="transmembrane region" description="Helical" evidence="8">
    <location>
        <begin position="107"/>
        <end position="128"/>
    </location>
</feature>
<dbReference type="GO" id="GO:0016020">
    <property type="term" value="C:membrane"/>
    <property type="evidence" value="ECO:0007669"/>
    <property type="project" value="TreeGrafter"/>
</dbReference>
<dbReference type="PANTHER" id="PTHR23514:SF3">
    <property type="entry name" value="BYPASS OF STOP CODON PROTEIN 6"/>
    <property type="match status" value="1"/>
</dbReference>
<feature type="transmembrane region" description="Helical" evidence="8">
    <location>
        <begin position="892"/>
        <end position="917"/>
    </location>
</feature>
<evidence type="ECO:0000256" key="8">
    <source>
        <dbReference type="SAM" id="Phobius"/>
    </source>
</evidence>
<feature type="transmembrane region" description="Helical" evidence="8">
    <location>
        <begin position="929"/>
        <end position="949"/>
    </location>
</feature>
<dbReference type="InterPro" id="IPR036259">
    <property type="entry name" value="MFS_trans_sf"/>
</dbReference>
<protein>
    <recommendedName>
        <fullName evidence="11">Major facilitator superfamily (MFS) profile domain-containing protein</fullName>
    </recommendedName>
</protein>
<dbReference type="OrthoDB" id="413079at2759"/>
<evidence type="ECO:0000256" key="7">
    <source>
        <dbReference type="SAM" id="MobiDB-lite"/>
    </source>
</evidence>
<comment type="similarity">
    <text evidence="2">Belongs to the major facilitator superfamily.</text>
</comment>
<dbReference type="InterPro" id="IPR051788">
    <property type="entry name" value="MFS_Transporter"/>
</dbReference>
<dbReference type="EMBL" id="NHYE01001129">
    <property type="protein sequence ID" value="PPQ98268.1"/>
    <property type="molecule type" value="Genomic_DNA"/>
</dbReference>
<keyword evidence="5 8" id="KW-1133">Transmembrane helix</keyword>
<feature type="region of interest" description="Disordered" evidence="7">
    <location>
        <begin position="574"/>
        <end position="605"/>
    </location>
</feature>
<evidence type="ECO:0000256" key="1">
    <source>
        <dbReference type="ARBA" id="ARBA00004127"/>
    </source>
</evidence>
<evidence type="ECO:0000313" key="9">
    <source>
        <dbReference type="EMBL" id="PPQ98268.1"/>
    </source>
</evidence>
<keyword evidence="4 8" id="KW-0812">Transmembrane</keyword>
<feature type="transmembrane region" description="Helical" evidence="8">
    <location>
        <begin position="654"/>
        <end position="674"/>
    </location>
</feature>
<accession>A0A409Y5N1</accession>
<dbReference type="InParanoid" id="A0A409Y5N1"/>
<feature type="transmembrane region" description="Helical" evidence="8">
    <location>
        <begin position="773"/>
        <end position="796"/>
    </location>
</feature>
<dbReference type="PANTHER" id="PTHR23514">
    <property type="entry name" value="BYPASS OF STOP CODON PROTEIN 6"/>
    <property type="match status" value="1"/>
</dbReference>
<comment type="caution">
    <text evidence="9">The sequence shown here is derived from an EMBL/GenBank/DDBJ whole genome shotgun (WGS) entry which is preliminary data.</text>
</comment>
<dbReference type="GO" id="GO:0012505">
    <property type="term" value="C:endomembrane system"/>
    <property type="evidence" value="ECO:0007669"/>
    <property type="project" value="UniProtKB-SubCell"/>
</dbReference>
<keyword evidence="3" id="KW-0813">Transport</keyword>
<dbReference type="Proteomes" id="UP000284706">
    <property type="component" value="Unassembled WGS sequence"/>
</dbReference>
<keyword evidence="6 8" id="KW-0472">Membrane</keyword>
<name>A0A409Y5N1_9AGAR</name>
<dbReference type="SUPFAM" id="SSF103473">
    <property type="entry name" value="MFS general substrate transporter"/>
    <property type="match status" value="2"/>
</dbReference>
<feature type="transmembrane region" description="Helical" evidence="8">
    <location>
        <begin position="745"/>
        <end position="766"/>
    </location>
</feature>
<organism evidence="9 10">
    <name type="scientific">Gymnopilus dilepis</name>
    <dbReference type="NCBI Taxonomy" id="231916"/>
    <lineage>
        <taxon>Eukaryota</taxon>
        <taxon>Fungi</taxon>
        <taxon>Dikarya</taxon>
        <taxon>Basidiomycota</taxon>
        <taxon>Agaricomycotina</taxon>
        <taxon>Agaricomycetes</taxon>
        <taxon>Agaricomycetidae</taxon>
        <taxon>Agaricales</taxon>
        <taxon>Agaricineae</taxon>
        <taxon>Hymenogastraceae</taxon>
        <taxon>Gymnopilus</taxon>
    </lineage>
</organism>
<evidence type="ECO:0000256" key="3">
    <source>
        <dbReference type="ARBA" id="ARBA00022448"/>
    </source>
</evidence>
<gene>
    <name evidence="9" type="ORF">CVT26_013536</name>
</gene>
<evidence type="ECO:0000256" key="6">
    <source>
        <dbReference type="ARBA" id="ARBA00023136"/>
    </source>
</evidence>